<name>A0A4Z2IQB5_9TELE</name>
<evidence type="ECO:0000313" key="2">
    <source>
        <dbReference type="EMBL" id="TNN80105.1"/>
    </source>
</evidence>
<evidence type="ECO:0000313" key="3">
    <source>
        <dbReference type="Proteomes" id="UP000314294"/>
    </source>
</evidence>
<accession>A0A4Z2IQB5</accession>
<dbReference type="AlphaFoldDB" id="A0A4Z2IQB5"/>
<dbReference type="EMBL" id="SRLO01000057">
    <property type="protein sequence ID" value="TNN80105.1"/>
    <property type="molecule type" value="Genomic_DNA"/>
</dbReference>
<feature type="region of interest" description="Disordered" evidence="1">
    <location>
        <begin position="48"/>
        <end position="73"/>
    </location>
</feature>
<protein>
    <submittedName>
        <fullName evidence="2">Uncharacterized protein</fullName>
    </submittedName>
</protein>
<organism evidence="2 3">
    <name type="scientific">Liparis tanakae</name>
    <name type="common">Tanaka's snailfish</name>
    <dbReference type="NCBI Taxonomy" id="230148"/>
    <lineage>
        <taxon>Eukaryota</taxon>
        <taxon>Metazoa</taxon>
        <taxon>Chordata</taxon>
        <taxon>Craniata</taxon>
        <taxon>Vertebrata</taxon>
        <taxon>Euteleostomi</taxon>
        <taxon>Actinopterygii</taxon>
        <taxon>Neopterygii</taxon>
        <taxon>Teleostei</taxon>
        <taxon>Neoteleostei</taxon>
        <taxon>Acanthomorphata</taxon>
        <taxon>Eupercaria</taxon>
        <taxon>Perciformes</taxon>
        <taxon>Cottioidei</taxon>
        <taxon>Cottales</taxon>
        <taxon>Liparidae</taxon>
        <taxon>Liparis</taxon>
    </lineage>
</organism>
<reference evidence="2 3" key="1">
    <citation type="submission" date="2019-03" db="EMBL/GenBank/DDBJ databases">
        <title>First draft genome of Liparis tanakae, snailfish: a comprehensive survey of snailfish specific genes.</title>
        <authorList>
            <person name="Kim W."/>
            <person name="Song I."/>
            <person name="Jeong J.-H."/>
            <person name="Kim D."/>
            <person name="Kim S."/>
            <person name="Ryu S."/>
            <person name="Song J.Y."/>
            <person name="Lee S.K."/>
        </authorList>
    </citation>
    <scope>NUCLEOTIDE SEQUENCE [LARGE SCALE GENOMIC DNA]</scope>
    <source>
        <tissue evidence="2">Muscle</tissue>
    </source>
</reference>
<proteinExistence type="predicted"/>
<sequence length="169" mass="18771">MFALAHTVTTSSPLPAQLQPQRRFLPAALMRRSTAQWRRFSWLRSDAAPPHRRCSTTRRSDAAPPHRGAAPLGSALMPLHRTAAAPLPAALPRRRHPGPTADCCLLHQLFPANVERYATCGKVPTPNACMYKYWVLSDCTSVAERIAELPMSRQLSGDLRPPDCGRRRT</sequence>
<evidence type="ECO:0000256" key="1">
    <source>
        <dbReference type="SAM" id="MobiDB-lite"/>
    </source>
</evidence>
<gene>
    <name evidence="2" type="ORF">EYF80_009616</name>
</gene>
<dbReference type="Proteomes" id="UP000314294">
    <property type="component" value="Unassembled WGS sequence"/>
</dbReference>
<comment type="caution">
    <text evidence="2">The sequence shown here is derived from an EMBL/GenBank/DDBJ whole genome shotgun (WGS) entry which is preliminary data.</text>
</comment>
<keyword evidence="3" id="KW-1185">Reference proteome</keyword>